<keyword evidence="3" id="KW-1185">Reference proteome</keyword>
<gene>
    <name evidence="2" type="primary">NCL1_44845</name>
    <name evidence="2" type="ORF">TNCV_3507451</name>
</gene>
<evidence type="ECO:0000256" key="1">
    <source>
        <dbReference type="SAM" id="MobiDB-lite"/>
    </source>
</evidence>
<feature type="region of interest" description="Disordered" evidence="1">
    <location>
        <begin position="48"/>
        <end position="80"/>
    </location>
</feature>
<dbReference type="Proteomes" id="UP000887159">
    <property type="component" value="Unassembled WGS sequence"/>
</dbReference>
<proteinExistence type="predicted"/>
<dbReference type="AlphaFoldDB" id="A0A8X6S1I9"/>
<comment type="caution">
    <text evidence="2">The sequence shown here is derived from an EMBL/GenBank/DDBJ whole genome shotgun (WGS) entry which is preliminary data.</text>
</comment>
<evidence type="ECO:0000313" key="3">
    <source>
        <dbReference type="Proteomes" id="UP000887159"/>
    </source>
</evidence>
<reference evidence="2" key="1">
    <citation type="submission" date="2020-08" db="EMBL/GenBank/DDBJ databases">
        <title>Multicomponent nature underlies the extraordinary mechanical properties of spider dragline silk.</title>
        <authorList>
            <person name="Kono N."/>
            <person name="Nakamura H."/>
            <person name="Mori M."/>
            <person name="Yoshida Y."/>
            <person name="Ohtoshi R."/>
            <person name="Malay A.D."/>
            <person name="Moran D.A.P."/>
            <person name="Tomita M."/>
            <person name="Numata K."/>
            <person name="Arakawa K."/>
        </authorList>
    </citation>
    <scope>NUCLEOTIDE SEQUENCE</scope>
</reference>
<dbReference type="EMBL" id="BMAU01021233">
    <property type="protein sequence ID" value="GFY02865.1"/>
    <property type="molecule type" value="Genomic_DNA"/>
</dbReference>
<sequence length="197" mass="22153">MECSTVVSREAKRDWKIQGFQEYVEENAETWIACDAEDCEFQMLNDDESVTSVQEESNPVADEADEDEGSNNNESSKGPTNVDTFSALEAVWSASNNNQSAVLLNYCCCSRESSVSLQRKAKVYNGITINKGIFSTIKIHDMAVVAEWYRYRIVACLVTTLNPVPQKTRRVCQRCTLNLLRAETSSRWCGVVVRRGV</sequence>
<protein>
    <submittedName>
        <fullName evidence="2">Uncharacterized protein</fullName>
    </submittedName>
</protein>
<name>A0A8X6S1I9_TRICX</name>
<organism evidence="2 3">
    <name type="scientific">Trichonephila clavipes</name>
    <name type="common">Golden silk orbweaver</name>
    <name type="synonym">Nephila clavipes</name>
    <dbReference type="NCBI Taxonomy" id="2585209"/>
    <lineage>
        <taxon>Eukaryota</taxon>
        <taxon>Metazoa</taxon>
        <taxon>Ecdysozoa</taxon>
        <taxon>Arthropoda</taxon>
        <taxon>Chelicerata</taxon>
        <taxon>Arachnida</taxon>
        <taxon>Araneae</taxon>
        <taxon>Araneomorphae</taxon>
        <taxon>Entelegynae</taxon>
        <taxon>Araneoidea</taxon>
        <taxon>Nephilidae</taxon>
        <taxon>Trichonephila</taxon>
    </lineage>
</organism>
<accession>A0A8X6S1I9</accession>
<feature type="compositionally biased region" description="Polar residues" evidence="1">
    <location>
        <begin position="70"/>
        <end position="80"/>
    </location>
</feature>
<evidence type="ECO:0000313" key="2">
    <source>
        <dbReference type="EMBL" id="GFY02865.1"/>
    </source>
</evidence>